<accession>A0A6B9ZCL2</accession>
<dbReference type="InterPro" id="IPR051332">
    <property type="entry name" value="Fosfomycin_Res_Enzymes"/>
</dbReference>
<dbReference type="RefSeq" id="WP_162330928.1">
    <property type="nucleotide sequence ID" value="NZ_CP048113.1"/>
</dbReference>
<dbReference type="PROSITE" id="PS51819">
    <property type="entry name" value="VOC"/>
    <property type="match status" value="1"/>
</dbReference>
<dbReference type="AlphaFoldDB" id="A0A6B9ZCL2"/>
<evidence type="ECO:0000313" key="3">
    <source>
        <dbReference type="Proteomes" id="UP000476411"/>
    </source>
</evidence>
<keyword evidence="2" id="KW-0560">Oxidoreductase</keyword>
<gene>
    <name evidence="2" type="ORF">GWR21_06425</name>
</gene>
<keyword evidence="3" id="KW-1185">Reference proteome</keyword>
<protein>
    <submittedName>
        <fullName evidence="2">Glyoxalase/bleomycin resistance/extradiol dioxygenase family protein</fullName>
    </submittedName>
</protein>
<evidence type="ECO:0000259" key="1">
    <source>
        <dbReference type="PROSITE" id="PS51819"/>
    </source>
</evidence>
<feature type="domain" description="VOC" evidence="1">
    <location>
        <begin position="2"/>
        <end position="130"/>
    </location>
</feature>
<dbReference type="Gene3D" id="3.10.180.10">
    <property type="entry name" value="2,3-Dihydroxybiphenyl 1,2-Dioxygenase, domain 1"/>
    <property type="match status" value="1"/>
</dbReference>
<dbReference type="InterPro" id="IPR029068">
    <property type="entry name" value="Glyas_Bleomycin-R_OHBP_Dase"/>
</dbReference>
<dbReference type="PANTHER" id="PTHR36113:SF1">
    <property type="entry name" value="GLYOXALASE_BLEOMYCIN RESISTANCE PROTEIN_DIOXYGENASE"/>
    <property type="match status" value="1"/>
</dbReference>
<sequence length="131" mass="15142">MKIDHLAIWVDNLELMKNFYLTYFNTTCNERYHNPVRKFTSYFISFNEGGARIELMHQPDIDAVLSQQGRNKGLAHFAITVGSRQEVNDLLERLRTDHFRITGEPRVSGDGYYEAVFSDPEGNVIELLADK</sequence>
<evidence type="ECO:0000313" key="2">
    <source>
        <dbReference type="EMBL" id="QHS59231.1"/>
    </source>
</evidence>
<dbReference type="Proteomes" id="UP000476411">
    <property type="component" value="Chromosome"/>
</dbReference>
<proteinExistence type="predicted"/>
<dbReference type="KEGG" id="chih:GWR21_06425"/>
<dbReference type="InterPro" id="IPR004360">
    <property type="entry name" value="Glyas_Fos-R_dOase_dom"/>
</dbReference>
<dbReference type="PANTHER" id="PTHR36113">
    <property type="entry name" value="LYASE, PUTATIVE-RELATED-RELATED"/>
    <property type="match status" value="1"/>
</dbReference>
<organism evidence="2 3">
    <name type="scientific">Chitinophaga agri</name>
    <dbReference type="NCBI Taxonomy" id="2703787"/>
    <lineage>
        <taxon>Bacteria</taxon>
        <taxon>Pseudomonadati</taxon>
        <taxon>Bacteroidota</taxon>
        <taxon>Chitinophagia</taxon>
        <taxon>Chitinophagales</taxon>
        <taxon>Chitinophagaceae</taxon>
        <taxon>Chitinophaga</taxon>
    </lineage>
</organism>
<name>A0A6B9ZCL2_9BACT</name>
<dbReference type="Pfam" id="PF00903">
    <property type="entry name" value="Glyoxalase"/>
    <property type="match status" value="1"/>
</dbReference>
<dbReference type="GO" id="GO:0051213">
    <property type="term" value="F:dioxygenase activity"/>
    <property type="evidence" value="ECO:0007669"/>
    <property type="project" value="UniProtKB-KW"/>
</dbReference>
<dbReference type="SUPFAM" id="SSF54593">
    <property type="entry name" value="Glyoxalase/Bleomycin resistance protein/Dihydroxybiphenyl dioxygenase"/>
    <property type="match status" value="1"/>
</dbReference>
<dbReference type="EMBL" id="CP048113">
    <property type="protein sequence ID" value="QHS59231.1"/>
    <property type="molecule type" value="Genomic_DNA"/>
</dbReference>
<reference evidence="2 3" key="1">
    <citation type="submission" date="2020-01" db="EMBL/GenBank/DDBJ databases">
        <title>Complete genome sequence of Chitinophaga sp. H33E-04 isolated from quinoa roots.</title>
        <authorList>
            <person name="Weon H.-Y."/>
            <person name="Lee S.A."/>
        </authorList>
    </citation>
    <scope>NUCLEOTIDE SEQUENCE [LARGE SCALE GENOMIC DNA]</scope>
    <source>
        <strain evidence="2 3">H33E-04</strain>
    </source>
</reference>
<dbReference type="InterPro" id="IPR037523">
    <property type="entry name" value="VOC_core"/>
</dbReference>
<keyword evidence="2" id="KW-0223">Dioxygenase</keyword>